<name>A0A1I0PQS2_9BACT</name>
<proteinExistence type="predicted"/>
<keyword evidence="1" id="KW-1133">Transmembrane helix</keyword>
<dbReference type="Pfam" id="PF00535">
    <property type="entry name" value="Glycos_transf_2"/>
    <property type="match status" value="1"/>
</dbReference>
<reference evidence="3 4" key="1">
    <citation type="submission" date="2016-10" db="EMBL/GenBank/DDBJ databases">
        <authorList>
            <person name="de Groot N.N."/>
        </authorList>
    </citation>
    <scope>NUCLEOTIDE SEQUENCE [LARGE SCALE GENOMIC DNA]</scope>
    <source>
        <strain evidence="3 4">TC2-24</strain>
    </source>
</reference>
<feature type="transmembrane region" description="Helical" evidence="1">
    <location>
        <begin position="287"/>
        <end position="308"/>
    </location>
</feature>
<feature type="transmembrane region" description="Helical" evidence="1">
    <location>
        <begin position="314"/>
        <end position="335"/>
    </location>
</feature>
<protein>
    <submittedName>
        <fullName evidence="3">Glycosyltransferase, catalytic subunit of cellulose synthase and poly-beta-1,6-N-acetylglucosamine synthase</fullName>
    </submittedName>
</protein>
<keyword evidence="3" id="KW-0808">Transferase</keyword>
<evidence type="ECO:0000313" key="3">
    <source>
        <dbReference type="EMBL" id="SEW16755.1"/>
    </source>
</evidence>
<dbReference type="PANTHER" id="PTHR22916">
    <property type="entry name" value="GLYCOSYLTRANSFERASE"/>
    <property type="match status" value="1"/>
</dbReference>
<dbReference type="GO" id="GO:0016758">
    <property type="term" value="F:hexosyltransferase activity"/>
    <property type="evidence" value="ECO:0007669"/>
    <property type="project" value="UniProtKB-ARBA"/>
</dbReference>
<feature type="transmembrane region" description="Helical" evidence="1">
    <location>
        <begin position="262"/>
        <end position="280"/>
    </location>
</feature>
<dbReference type="InterPro" id="IPR001173">
    <property type="entry name" value="Glyco_trans_2-like"/>
</dbReference>
<organism evidence="3 4">
    <name type="scientific">Prevotella aff. ruminicola Tc2-24</name>
    <dbReference type="NCBI Taxonomy" id="81582"/>
    <lineage>
        <taxon>Bacteria</taxon>
        <taxon>Pseudomonadati</taxon>
        <taxon>Bacteroidota</taxon>
        <taxon>Bacteroidia</taxon>
        <taxon>Bacteroidales</taxon>
        <taxon>Prevotellaceae</taxon>
        <taxon>Prevotella</taxon>
    </lineage>
</organism>
<gene>
    <name evidence="3" type="ORF">SAMN04487850_1947</name>
</gene>
<dbReference type="PANTHER" id="PTHR22916:SF71">
    <property type="entry name" value="GLYCOSYL TRANSFERASE"/>
    <property type="match status" value="1"/>
</dbReference>
<keyword evidence="1" id="KW-0812">Transmembrane</keyword>
<dbReference type="InterPro" id="IPR029044">
    <property type="entry name" value="Nucleotide-diphossugar_trans"/>
</dbReference>
<evidence type="ECO:0000259" key="2">
    <source>
        <dbReference type="Pfam" id="PF00535"/>
    </source>
</evidence>
<feature type="domain" description="Glycosyltransferase 2-like" evidence="2">
    <location>
        <begin position="20"/>
        <end position="148"/>
    </location>
</feature>
<accession>A0A1I0PQS2</accession>
<evidence type="ECO:0000313" key="4">
    <source>
        <dbReference type="Proteomes" id="UP000199373"/>
    </source>
</evidence>
<dbReference type="Proteomes" id="UP000199373">
    <property type="component" value="Unassembled WGS sequence"/>
</dbReference>
<dbReference type="SUPFAM" id="SSF53448">
    <property type="entry name" value="Nucleotide-diphospho-sugar transferases"/>
    <property type="match status" value="1"/>
</dbReference>
<sequence>MHTNYRKRSFTIEMNVRKVSVICPVFNEERFIEACLVSIIEQDYPLDHLEVLCVDGRSTDHTVDIIKRYMKDYPFIKLLDNPERIVPYALNRGLEAATGEVIMRLDGHCTYPTNYISELVKYLYLLNADNVGGVWNTQPAKDTPVCQAIAQASSHPFGVGGSMHKIGSSKIIETDTVPFGCYRREIFEKTGPFDTDLVRNQDDEFNGRLENLGGKIYLIPQVIINYTARDTLCKMRRMYYQYGLYKPLVNKKLGAPATVRQFFPLLFLLFLVFGGIGCLFSPLVRQVYVGILLLYLFIGLVVGGMSAIRMHQPVLILLMPYVFLNIHLSYGFGYLTGSFNVMRKKTTRVTSNR</sequence>
<dbReference type="EMBL" id="FOIQ01000004">
    <property type="protein sequence ID" value="SEW16755.1"/>
    <property type="molecule type" value="Genomic_DNA"/>
</dbReference>
<keyword evidence="4" id="KW-1185">Reference proteome</keyword>
<keyword evidence="1" id="KW-0472">Membrane</keyword>
<evidence type="ECO:0000256" key="1">
    <source>
        <dbReference type="SAM" id="Phobius"/>
    </source>
</evidence>
<dbReference type="Gene3D" id="3.90.550.10">
    <property type="entry name" value="Spore Coat Polysaccharide Biosynthesis Protein SpsA, Chain A"/>
    <property type="match status" value="1"/>
</dbReference>
<dbReference type="AlphaFoldDB" id="A0A1I0PQS2"/>
<dbReference type="CDD" id="cd02525">
    <property type="entry name" value="Succinoglycan_BP_ExoA"/>
    <property type="match status" value="1"/>
</dbReference>